<name>A0A9W6X8I8_9STRA</name>
<reference evidence="3" key="1">
    <citation type="submission" date="2023-04" db="EMBL/GenBank/DDBJ databases">
        <title>Phytophthora fragariaefolia NBRC 109709.</title>
        <authorList>
            <person name="Ichikawa N."/>
            <person name="Sato H."/>
            <person name="Tonouchi N."/>
        </authorList>
    </citation>
    <scope>NUCLEOTIDE SEQUENCE</scope>
    <source>
        <strain evidence="3">NBRC 109709</strain>
    </source>
</reference>
<accession>A0A9W6X8I8</accession>
<organism evidence="3 4">
    <name type="scientific">Phytophthora fragariaefolia</name>
    <dbReference type="NCBI Taxonomy" id="1490495"/>
    <lineage>
        <taxon>Eukaryota</taxon>
        <taxon>Sar</taxon>
        <taxon>Stramenopiles</taxon>
        <taxon>Oomycota</taxon>
        <taxon>Peronosporomycetes</taxon>
        <taxon>Peronosporales</taxon>
        <taxon>Peronosporaceae</taxon>
        <taxon>Phytophthora</taxon>
    </lineage>
</organism>
<comment type="caution">
    <text evidence="3">The sequence shown here is derived from an EMBL/GenBank/DDBJ whole genome shotgun (WGS) entry which is preliminary data.</text>
</comment>
<protein>
    <submittedName>
        <fullName evidence="3">Unnamed protein product</fullName>
    </submittedName>
</protein>
<dbReference type="PROSITE" id="PS51752">
    <property type="entry name" value="JACALIN_LECTIN"/>
    <property type="match status" value="1"/>
</dbReference>
<feature type="domain" description="Jacalin-type lectin" evidence="2">
    <location>
        <begin position="25"/>
        <end position="168"/>
    </location>
</feature>
<feature type="signal peptide" evidence="1">
    <location>
        <begin position="1"/>
        <end position="20"/>
    </location>
</feature>
<dbReference type="OrthoDB" id="107091at2759"/>
<evidence type="ECO:0000256" key="1">
    <source>
        <dbReference type="SAM" id="SignalP"/>
    </source>
</evidence>
<evidence type="ECO:0000313" key="3">
    <source>
        <dbReference type="EMBL" id="GMF33619.1"/>
    </source>
</evidence>
<sequence>MKFISQGLATVALIAASVGAIPDGIELGEVFGGTHGEKYSDLSMVKSGQIVKAVRIRTDEHVNGVGIIAADVKGDPTVWYHGGDDRGSETLTFGRGEYVIGIEAHWGKCHSHTCISYIKLTTNGNITLEGGTKTTKVGTDSAPEGYQLGGFQGTTGKELDSVGAIWVKIDASDDSDSSL</sequence>
<dbReference type="SUPFAM" id="SSF51101">
    <property type="entry name" value="Mannose-binding lectins"/>
    <property type="match status" value="1"/>
</dbReference>
<dbReference type="Gene3D" id="2.100.10.30">
    <property type="entry name" value="Jacalin-like lectin domain"/>
    <property type="match status" value="1"/>
</dbReference>
<keyword evidence="1" id="KW-0732">Signal</keyword>
<keyword evidence="4" id="KW-1185">Reference proteome</keyword>
<dbReference type="InterPro" id="IPR001229">
    <property type="entry name" value="Jacalin-like_lectin_dom"/>
</dbReference>
<feature type="chain" id="PRO_5040973422" evidence="1">
    <location>
        <begin position="21"/>
        <end position="179"/>
    </location>
</feature>
<gene>
    <name evidence="3" type="ORF">Pfra01_000838500</name>
</gene>
<dbReference type="AlphaFoldDB" id="A0A9W6X8I8"/>
<dbReference type="Proteomes" id="UP001165121">
    <property type="component" value="Unassembled WGS sequence"/>
</dbReference>
<evidence type="ECO:0000313" key="4">
    <source>
        <dbReference type="Proteomes" id="UP001165121"/>
    </source>
</evidence>
<evidence type="ECO:0000259" key="2">
    <source>
        <dbReference type="PROSITE" id="PS51752"/>
    </source>
</evidence>
<dbReference type="EMBL" id="BSXT01000753">
    <property type="protein sequence ID" value="GMF33619.1"/>
    <property type="molecule type" value="Genomic_DNA"/>
</dbReference>
<dbReference type="InterPro" id="IPR036404">
    <property type="entry name" value="Jacalin-like_lectin_dom_sf"/>
</dbReference>
<proteinExistence type="predicted"/>
<dbReference type="Pfam" id="PF01419">
    <property type="entry name" value="Jacalin"/>
    <property type="match status" value="1"/>
</dbReference>